<keyword evidence="5" id="KW-0488">Methylation</keyword>
<dbReference type="Proteomes" id="UP000504612">
    <property type="component" value="Unplaced"/>
</dbReference>
<dbReference type="RefSeq" id="XP_026547774.1">
    <property type="nucleotide sequence ID" value="XM_026691989.1"/>
</dbReference>
<dbReference type="InterPro" id="IPR045128">
    <property type="entry name" value="PI31-like"/>
</dbReference>
<dbReference type="AlphaFoldDB" id="A0A6J1W5W5"/>
<keyword evidence="6" id="KW-0963">Cytoplasm</keyword>
<dbReference type="GO" id="GO:0000502">
    <property type="term" value="C:proteasome complex"/>
    <property type="evidence" value="ECO:0007669"/>
    <property type="project" value="UniProtKB-KW"/>
</dbReference>
<feature type="compositionally biased region" description="Low complexity" evidence="12">
    <location>
        <begin position="147"/>
        <end position="163"/>
    </location>
</feature>
<keyword evidence="15" id="KW-1185">Reference proteome</keyword>
<organism evidence="15 16">
    <name type="scientific">Notechis scutatus</name>
    <name type="common">mainland tiger snake</name>
    <dbReference type="NCBI Taxonomy" id="8663"/>
    <lineage>
        <taxon>Eukaryota</taxon>
        <taxon>Metazoa</taxon>
        <taxon>Chordata</taxon>
        <taxon>Craniata</taxon>
        <taxon>Vertebrata</taxon>
        <taxon>Euteleostomi</taxon>
        <taxon>Lepidosauria</taxon>
        <taxon>Squamata</taxon>
        <taxon>Bifurcata</taxon>
        <taxon>Unidentata</taxon>
        <taxon>Episquamata</taxon>
        <taxon>Toxicofera</taxon>
        <taxon>Serpentes</taxon>
        <taxon>Colubroidea</taxon>
        <taxon>Elapidae</taxon>
        <taxon>Hydrophiinae</taxon>
        <taxon>Notechis</taxon>
    </lineage>
</organism>
<evidence type="ECO:0000256" key="5">
    <source>
        <dbReference type="ARBA" id="ARBA00022481"/>
    </source>
</evidence>
<evidence type="ECO:0000256" key="7">
    <source>
        <dbReference type="ARBA" id="ARBA00022553"/>
    </source>
</evidence>
<comment type="function">
    <text evidence="11">Plays an important role in control of proteasome function. Inhibits the hydrolysis of protein and peptide substrates by the 20S proteasome. Also inhibits the activation of the proteasome by the proteasome regulatory proteins PA700 and PA28.</text>
</comment>
<dbReference type="InterPro" id="IPR021625">
    <property type="entry name" value="PI31_Prot_N"/>
</dbReference>
<evidence type="ECO:0000256" key="11">
    <source>
        <dbReference type="ARBA" id="ARBA00024805"/>
    </source>
</evidence>
<evidence type="ECO:0000313" key="15">
    <source>
        <dbReference type="Proteomes" id="UP000504612"/>
    </source>
</evidence>
<feature type="non-terminal residue" evidence="16">
    <location>
        <position position="1"/>
    </location>
</feature>
<dbReference type="Pfam" id="PF11566">
    <property type="entry name" value="PI31_Prot_N"/>
    <property type="match status" value="1"/>
</dbReference>
<name>A0A6J1W5W5_9SAUR</name>
<dbReference type="GO" id="GO:0004866">
    <property type="term" value="F:endopeptidase inhibitor activity"/>
    <property type="evidence" value="ECO:0007669"/>
    <property type="project" value="InterPro"/>
</dbReference>
<evidence type="ECO:0000256" key="4">
    <source>
        <dbReference type="ARBA" id="ARBA00015575"/>
    </source>
</evidence>
<dbReference type="GO" id="GO:0005783">
    <property type="term" value="C:endoplasmic reticulum"/>
    <property type="evidence" value="ECO:0007669"/>
    <property type="project" value="UniProtKB-SubCell"/>
</dbReference>
<dbReference type="PANTHER" id="PTHR13266">
    <property type="entry name" value="PROTEASOME INHIBITOR"/>
    <property type="match status" value="1"/>
</dbReference>
<comment type="similarity">
    <text evidence="3">Belongs to the proteasome inhibitor PI31 family.</text>
</comment>
<accession>A0A6J1W5W5</accession>
<proteinExistence type="inferred from homology"/>
<evidence type="ECO:0000259" key="13">
    <source>
        <dbReference type="Pfam" id="PF08577"/>
    </source>
</evidence>
<evidence type="ECO:0000256" key="12">
    <source>
        <dbReference type="SAM" id="MobiDB-lite"/>
    </source>
</evidence>
<dbReference type="KEGG" id="nss:113429484"/>
<dbReference type="InterPro" id="IPR013886">
    <property type="entry name" value="PI31_Prot_C"/>
</dbReference>
<sequence>RAPRTPRLTVPPARGVFLQAAPNERKSEMLPAGWNADKELYTLRYRLKDDSHDLLVKAILMDNSIILNVMDPKTQKVTDLTLKVTDFVDPEHLADFDKQTNSNSLLILFLRGRGGGMIFDPLRSGFRNPVLDPSSGLPSRLPPGSIPPGARFDPFGPPGARRPGPNPDHLRPPDYDDMFM</sequence>
<evidence type="ECO:0000256" key="3">
    <source>
        <dbReference type="ARBA" id="ARBA00006405"/>
    </source>
</evidence>
<evidence type="ECO:0000256" key="2">
    <source>
        <dbReference type="ARBA" id="ARBA00004496"/>
    </source>
</evidence>
<dbReference type="CTD" id="9491"/>
<reference evidence="16" key="1">
    <citation type="submission" date="2025-08" db="UniProtKB">
        <authorList>
            <consortium name="RefSeq"/>
        </authorList>
    </citation>
    <scope>IDENTIFICATION</scope>
</reference>
<dbReference type="Gene3D" id="3.40.1000.30">
    <property type="match status" value="1"/>
</dbReference>
<evidence type="ECO:0000256" key="9">
    <source>
        <dbReference type="ARBA" id="ARBA00022942"/>
    </source>
</evidence>
<comment type="subcellular location">
    <subcellularLocation>
        <location evidence="2">Cytoplasm</location>
    </subcellularLocation>
    <subcellularLocation>
        <location evidence="1">Endoplasmic reticulum</location>
    </subcellularLocation>
</comment>
<evidence type="ECO:0000256" key="8">
    <source>
        <dbReference type="ARBA" id="ARBA00022824"/>
    </source>
</evidence>
<keyword evidence="8" id="KW-0256">Endoplasmic reticulum</keyword>
<dbReference type="Pfam" id="PF08577">
    <property type="entry name" value="PI31_Prot_C"/>
    <property type="match status" value="1"/>
</dbReference>
<dbReference type="GO" id="GO:0070628">
    <property type="term" value="F:proteasome binding"/>
    <property type="evidence" value="ECO:0007669"/>
    <property type="project" value="InterPro"/>
</dbReference>
<feature type="domain" description="PI31 proteasome regulator C-terminal" evidence="13">
    <location>
        <begin position="112"/>
        <end position="157"/>
    </location>
</feature>
<dbReference type="GO" id="GO:0043161">
    <property type="term" value="P:proteasome-mediated ubiquitin-dependent protein catabolic process"/>
    <property type="evidence" value="ECO:0007669"/>
    <property type="project" value="InterPro"/>
</dbReference>
<keyword evidence="7" id="KW-0597">Phosphoprotein</keyword>
<dbReference type="GeneID" id="113429484"/>
<evidence type="ECO:0000259" key="14">
    <source>
        <dbReference type="Pfam" id="PF11566"/>
    </source>
</evidence>
<evidence type="ECO:0000256" key="1">
    <source>
        <dbReference type="ARBA" id="ARBA00004240"/>
    </source>
</evidence>
<evidence type="ECO:0000256" key="6">
    <source>
        <dbReference type="ARBA" id="ARBA00022490"/>
    </source>
</evidence>
<keyword evidence="10" id="KW-0007">Acetylation</keyword>
<dbReference type="PANTHER" id="PTHR13266:SF1">
    <property type="entry name" value="PROTEASOME INHIBITOR PI31 SUBUNIT"/>
    <property type="match status" value="1"/>
</dbReference>
<feature type="region of interest" description="Disordered" evidence="12">
    <location>
        <begin position="130"/>
        <end position="180"/>
    </location>
</feature>
<feature type="domain" description="PI31 proteasome regulator N-terminal" evidence="14">
    <location>
        <begin position="25"/>
        <end position="94"/>
    </location>
</feature>
<evidence type="ECO:0000313" key="16">
    <source>
        <dbReference type="RefSeq" id="XP_026547774.1"/>
    </source>
</evidence>
<evidence type="ECO:0000256" key="10">
    <source>
        <dbReference type="ARBA" id="ARBA00022990"/>
    </source>
</evidence>
<keyword evidence="9" id="KW-0647">Proteasome</keyword>
<protein>
    <recommendedName>
        <fullName evidence="4">Proteasome inhibitor PI31 subunit</fullName>
    </recommendedName>
</protein>
<gene>
    <name evidence="16" type="primary">PSMF1</name>
</gene>